<evidence type="ECO:0000313" key="2">
    <source>
        <dbReference type="Proteomes" id="UP000004994"/>
    </source>
</evidence>
<dbReference type="Gramene" id="Solyc09g042370.1.1">
    <property type="protein sequence ID" value="Solyc09g042370.1.1.1"/>
    <property type="gene ID" value="Solyc09g042370.1"/>
</dbReference>
<dbReference type="PaxDb" id="4081-Solyc09g042370.1.1"/>
<accession>A0A3Q7I2S4</accession>
<dbReference type="AlphaFoldDB" id="A0A3Q7I2S4"/>
<organism evidence="1">
    <name type="scientific">Solanum lycopersicum</name>
    <name type="common">Tomato</name>
    <name type="synonym">Lycopersicon esculentum</name>
    <dbReference type="NCBI Taxonomy" id="4081"/>
    <lineage>
        <taxon>Eukaryota</taxon>
        <taxon>Viridiplantae</taxon>
        <taxon>Streptophyta</taxon>
        <taxon>Embryophyta</taxon>
        <taxon>Tracheophyta</taxon>
        <taxon>Spermatophyta</taxon>
        <taxon>Magnoliopsida</taxon>
        <taxon>eudicotyledons</taxon>
        <taxon>Gunneridae</taxon>
        <taxon>Pentapetalae</taxon>
        <taxon>asterids</taxon>
        <taxon>lamiids</taxon>
        <taxon>Solanales</taxon>
        <taxon>Solanaceae</taxon>
        <taxon>Solanoideae</taxon>
        <taxon>Solaneae</taxon>
        <taxon>Solanum</taxon>
        <taxon>Solanum subgen. Lycopersicon</taxon>
    </lineage>
</organism>
<reference evidence="1" key="2">
    <citation type="submission" date="2019-01" db="UniProtKB">
        <authorList>
            <consortium name="EnsemblPlants"/>
        </authorList>
    </citation>
    <scope>IDENTIFICATION</scope>
    <source>
        <strain evidence="1">cv. Heinz 1706</strain>
    </source>
</reference>
<name>A0A3Q7I2S4_SOLLC</name>
<dbReference type="Proteomes" id="UP000004994">
    <property type="component" value="Chromosome 9"/>
</dbReference>
<keyword evidence="2" id="KW-1185">Reference proteome</keyword>
<evidence type="ECO:0000313" key="1">
    <source>
        <dbReference type="EnsemblPlants" id="Solyc09g042370.1.1.1"/>
    </source>
</evidence>
<sequence length="63" mass="7480">MNFGINHKSQLRINSSIFYFLRIHRISPQTHLPRKPRYKLFIPNHVTVFSHHSHGQTIKVTMA</sequence>
<protein>
    <submittedName>
        <fullName evidence="1">Uncharacterized protein</fullName>
    </submittedName>
</protein>
<reference evidence="1" key="1">
    <citation type="journal article" date="2012" name="Nature">
        <title>The tomato genome sequence provides insights into fleshy fruit evolution.</title>
        <authorList>
            <consortium name="Tomato Genome Consortium"/>
        </authorList>
    </citation>
    <scope>NUCLEOTIDE SEQUENCE [LARGE SCALE GENOMIC DNA]</scope>
    <source>
        <strain evidence="1">cv. Heinz 1706</strain>
    </source>
</reference>
<dbReference type="InParanoid" id="A0A3Q7I2S4"/>
<proteinExistence type="predicted"/>
<dbReference type="EnsemblPlants" id="Solyc09g042370.1.1">
    <property type="protein sequence ID" value="Solyc09g042370.1.1.1"/>
    <property type="gene ID" value="Solyc09g042370.1"/>
</dbReference>